<dbReference type="OrthoDB" id="9973935at2759"/>
<keyword evidence="4" id="KW-0808">Transferase</keyword>
<evidence type="ECO:0000256" key="8">
    <source>
        <dbReference type="ARBA" id="ARBA00038873"/>
    </source>
</evidence>
<evidence type="ECO:0000313" key="11">
    <source>
        <dbReference type="EMBL" id="RZC37182.1"/>
    </source>
</evidence>
<dbReference type="InterPro" id="IPR050249">
    <property type="entry name" value="Pseudomonas-type_ThrB"/>
</dbReference>
<dbReference type="STRING" id="1661398.A0A482VW50"/>
<dbReference type="PANTHER" id="PTHR21064">
    <property type="entry name" value="AMINOGLYCOSIDE PHOSPHOTRANSFERASE DOMAIN-CONTAINING PROTEIN-RELATED"/>
    <property type="match status" value="1"/>
</dbReference>
<comment type="catalytic activity">
    <reaction evidence="6">
        <text>(5R)-5-hydroxy-L-lysine + GTP = (5R)-5-phosphooxy-L-lysine + GDP + H(+)</text>
        <dbReference type="Rhea" id="RHEA:19049"/>
        <dbReference type="ChEBI" id="CHEBI:15378"/>
        <dbReference type="ChEBI" id="CHEBI:37565"/>
        <dbReference type="ChEBI" id="CHEBI:57882"/>
        <dbReference type="ChEBI" id="CHEBI:58189"/>
        <dbReference type="ChEBI" id="CHEBI:58357"/>
        <dbReference type="EC" id="2.7.1.81"/>
    </reaction>
</comment>
<feature type="domain" description="Aminoglycoside phosphotransferase" evidence="10">
    <location>
        <begin position="44"/>
        <end position="276"/>
    </location>
</feature>
<dbReference type="Gene3D" id="3.30.200.20">
    <property type="entry name" value="Phosphorylase Kinase, domain 1"/>
    <property type="match status" value="1"/>
</dbReference>
<organism evidence="11 12">
    <name type="scientific">Asbolus verrucosus</name>
    <name type="common">Desert ironclad beetle</name>
    <dbReference type="NCBI Taxonomy" id="1661398"/>
    <lineage>
        <taxon>Eukaryota</taxon>
        <taxon>Metazoa</taxon>
        <taxon>Ecdysozoa</taxon>
        <taxon>Arthropoda</taxon>
        <taxon>Hexapoda</taxon>
        <taxon>Insecta</taxon>
        <taxon>Pterygota</taxon>
        <taxon>Neoptera</taxon>
        <taxon>Endopterygota</taxon>
        <taxon>Coleoptera</taxon>
        <taxon>Polyphaga</taxon>
        <taxon>Cucujiformia</taxon>
        <taxon>Tenebrionidae</taxon>
        <taxon>Pimeliinae</taxon>
        <taxon>Asbolus</taxon>
    </lineage>
</organism>
<gene>
    <name evidence="11" type="ORF">BDFB_009910</name>
</gene>
<dbReference type="Pfam" id="PF01636">
    <property type="entry name" value="APH"/>
    <property type="match status" value="1"/>
</dbReference>
<dbReference type="Proteomes" id="UP000292052">
    <property type="component" value="Unassembled WGS sequence"/>
</dbReference>
<comment type="similarity">
    <text evidence="2">Belongs to the aminoglycoside phosphotransferase family.</text>
</comment>
<keyword evidence="12" id="KW-1185">Reference proteome</keyword>
<dbReference type="InterPro" id="IPR011009">
    <property type="entry name" value="Kinase-like_dom_sf"/>
</dbReference>
<dbReference type="Gene3D" id="3.90.1200.10">
    <property type="match status" value="1"/>
</dbReference>
<dbReference type="GO" id="GO:0047992">
    <property type="term" value="F:hydroxylysine kinase activity"/>
    <property type="evidence" value="ECO:0007669"/>
    <property type="project" value="UniProtKB-EC"/>
</dbReference>
<evidence type="ECO:0000256" key="4">
    <source>
        <dbReference type="ARBA" id="ARBA00022679"/>
    </source>
</evidence>
<name>A0A482VW50_ASBVE</name>
<evidence type="ECO:0000256" key="5">
    <source>
        <dbReference type="ARBA" id="ARBA00022777"/>
    </source>
</evidence>
<evidence type="ECO:0000256" key="9">
    <source>
        <dbReference type="ARBA" id="ARBA00040505"/>
    </source>
</evidence>
<keyword evidence="3" id="KW-0963">Cytoplasm</keyword>
<dbReference type="EMBL" id="QDEB01055063">
    <property type="protein sequence ID" value="RZC37182.1"/>
    <property type="molecule type" value="Genomic_DNA"/>
</dbReference>
<evidence type="ECO:0000313" key="12">
    <source>
        <dbReference type="Proteomes" id="UP000292052"/>
    </source>
</evidence>
<protein>
    <recommendedName>
        <fullName evidence="9">Hydroxylysine kinase</fullName>
        <ecNumber evidence="8">2.7.1.81</ecNumber>
    </recommendedName>
</protein>
<reference evidence="11 12" key="1">
    <citation type="submission" date="2017-03" db="EMBL/GenBank/DDBJ databases">
        <title>Genome of the blue death feigning beetle - Asbolus verrucosus.</title>
        <authorList>
            <person name="Rider S.D."/>
        </authorList>
    </citation>
    <scope>NUCLEOTIDE SEQUENCE [LARGE SCALE GENOMIC DNA]</scope>
    <source>
        <strain evidence="11">Butters</strain>
        <tissue evidence="11">Head and leg muscle</tissue>
    </source>
</reference>
<sequence>MAENNTILQPGASIKPKVSEDDVKEILSEVYGLKCMSIKELNGYDDNNYYVKVDETCNNNYIDRVNEDGYTLKVINSLESTNPQFFEAQDELLIHLDKKGVRCPKPVQNKNGRYYIIKDFSSGRHLVRLLEFITGSILHQVPSSMDLFYQVGQYVAKLDEALKDFHHPAYDTHKSLWMMESVPQLTQFLFAITDDSRKKLVESVIAEFSKKISPLWPQFEKRMIHGDFNEQNILVDQKDGKWFIKAILDFGDSHLACCLFELAITMAYMMIEGKSMDAGGYVLAGYTSIRKLSSQECNLLKVCIAGRLCQSLVIGAYSILQDPGNSYILTTAKAGWNLLEDLWAQPEEELLKHWTSFQDPTQ</sequence>
<dbReference type="SUPFAM" id="SSF56112">
    <property type="entry name" value="Protein kinase-like (PK-like)"/>
    <property type="match status" value="1"/>
</dbReference>
<dbReference type="InterPro" id="IPR002575">
    <property type="entry name" value="Aminoglycoside_PTrfase"/>
</dbReference>
<comment type="subcellular location">
    <subcellularLocation>
        <location evidence="1">Cytoplasm</location>
    </subcellularLocation>
</comment>
<dbReference type="FunFam" id="3.30.200.20:FF:000549">
    <property type="entry name" value="hydroxylysine kinase"/>
    <property type="match status" value="1"/>
</dbReference>
<comment type="caution">
    <text evidence="11">The sequence shown here is derived from an EMBL/GenBank/DDBJ whole genome shotgun (WGS) entry which is preliminary data.</text>
</comment>
<dbReference type="PANTHER" id="PTHR21064:SF1">
    <property type="entry name" value="HYDROXYLYSINE KINASE"/>
    <property type="match status" value="1"/>
</dbReference>
<keyword evidence="5 11" id="KW-0418">Kinase</keyword>
<dbReference type="FunFam" id="3.90.1200.10:FF:000007">
    <property type="entry name" value="hydroxylysine kinase isoform X1"/>
    <property type="match status" value="1"/>
</dbReference>
<dbReference type="EC" id="2.7.1.81" evidence="8"/>
<evidence type="ECO:0000256" key="6">
    <source>
        <dbReference type="ARBA" id="ARBA00036820"/>
    </source>
</evidence>
<dbReference type="AlphaFoldDB" id="A0A482VW50"/>
<proteinExistence type="inferred from homology"/>
<evidence type="ECO:0000259" key="10">
    <source>
        <dbReference type="Pfam" id="PF01636"/>
    </source>
</evidence>
<dbReference type="GO" id="GO:0005737">
    <property type="term" value="C:cytoplasm"/>
    <property type="evidence" value="ECO:0007669"/>
    <property type="project" value="UniProtKB-SubCell"/>
</dbReference>
<evidence type="ECO:0000256" key="7">
    <source>
        <dbReference type="ARBA" id="ARBA00037368"/>
    </source>
</evidence>
<evidence type="ECO:0000256" key="1">
    <source>
        <dbReference type="ARBA" id="ARBA00004496"/>
    </source>
</evidence>
<evidence type="ECO:0000256" key="2">
    <source>
        <dbReference type="ARBA" id="ARBA00006219"/>
    </source>
</evidence>
<comment type="function">
    <text evidence="7">Catalyzes the GTP-dependent phosphorylation of 5-hydroxy-L-lysine.</text>
</comment>
<evidence type="ECO:0000256" key="3">
    <source>
        <dbReference type="ARBA" id="ARBA00022490"/>
    </source>
</evidence>
<accession>A0A482VW50</accession>